<sequence>MDELTSCYRELSTIVPSRAIPPSYHRIHSTFSPNRRPTPDSTSNARAAYIVPSRPPPDSTMMQATFAWSGRRQPRLRHLPPTPALIRETIVPPRVDLDFISPLLNLNVPDAPDRDIHGDILDTYVHALAPRILLVSKHDYIPPVPPSAGLEGVCQRVPVVAAPVIARDERLEHVVRQVLDEDVVADILGIQDQRW</sequence>
<keyword evidence="2" id="KW-1185">Reference proteome</keyword>
<protein>
    <submittedName>
        <fullName evidence="1">Uncharacterized protein</fullName>
    </submittedName>
</protein>
<dbReference type="Proteomes" id="UP000807025">
    <property type="component" value="Unassembled WGS sequence"/>
</dbReference>
<accession>A0A9P6DFK6</accession>
<reference evidence="1" key="1">
    <citation type="submission" date="2020-11" db="EMBL/GenBank/DDBJ databases">
        <authorList>
            <consortium name="DOE Joint Genome Institute"/>
            <person name="Ahrendt S."/>
            <person name="Riley R."/>
            <person name="Andreopoulos W."/>
            <person name="Labutti K."/>
            <person name="Pangilinan J."/>
            <person name="Ruiz-Duenas F.J."/>
            <person name="Barrasa J.M."/>
            <person name="Sanchez-Garcia M."/>
            <person name="Camarero S."/>
            <person name="Miyauchi S."/>
            <person name="Serrano A."/>
            <person name="Linde D."/>
            <person name="Babiker R."/>
            <person name="Drula E."/>
            <person name="Ayuso-Fernandez I."/>
            <person name="Pacheco R."/>
            <person name="Padilla G."/>
            <person name="Ferreira P."/>
            <person name="Barriuso J."/>
            <person name="Kellner H."/>
            <person name="Castanera R."/>
            <person name="Alfaro M."/>
            <person name="Ramirez L."/>
            <person name="Pisabarro A.G."/>
            <person name="Kuo A."/>
            <person name="Tritt A."/>
            <person name="Lipzen A."/>
            <person name="He G."/>
            <person name="Yan M."/>
            <person name="Ng V."/>
            <person name="Cullen D."/>
            <person name="Martin F."/>
            <person name="Rosso M.-N."/>
            <person name="Henrissat B."/>
            <person name="Hibbett D."/>
            <person name="Martinez A.T."/>
            <person name="Grigoriev I.V."/>
        </authorList>
    </citation>
    <scope>NUCLEOTIDE SEQUENCE</scope>
    <source>
        <strain evidence="1">ATCC 90797</strain>
    </source>
</reference>
<evidence type="ECO:0000313" key="2">
    <source>
        <dbReference type="Proteomes" id="UP000807025"/>
    </source>
</evidence>
<dbReference type="EMBL" id="MU154569">
    <property type="protein sequence ID" value="KAF9494693.1"/>
    <property type="molecule type" value="Genomic_DNA"/>
</dbReference>
<evidence type="ECO:0000313" key="1">
    <source>
        <dbReference type="EMBL" id="KAF9494693.1"/>
    </source>
</evidence>
<name>A0A9P6DFK6_PLEER</name>
<comment type="caution">
    <text evidence="1">The sequence shown here is derived from an EMBL/GenBank/DDBJ whole genome shotgun (WGS) entry which is preliminary data.</text>
</comment>
<proteinExistence type="predicted"/>
<organism evidence="1 2">
    <name type="scientific">Pleurotus eryngii</name>
    <name type="common">Boletus of the steppes</name>
    <dbReference type="NCBI Taxonomy" id="5323"/>
    <lineage>
        <taxon>Eukaryota</taxon>
        <taxon>Fungi</taxon>
        <taxon>Dikarya</taxon>
        <taxon>Basidiomycota</taxon>
        <taxon>Agaricomycotina</taxon>
        <taxon>Agaricomycetes</taxon>
        <taxon>Agaricomycetidae</taxon>
        <taxon>Agaricales</taxon>
        <taxon>Pleurotineae</taxon>
        <taxon>Pleurotaceae</taxon>
        <taxon>Pleurotus</taxon>
    </lineage>
</organism>
<dbReference type="AlphaFoldDB" id="A0A9P6DFK6"/>
<gene>
    <name evidence="1" type="ORF">BDN71DRAFT_1590199</name>
</gene>